<keyword evidence="5" id="KW-0443">Lipid metabolism</keyword>
<dbReference type="PANTHER" id="PTHR11005">
    <property type="entry name" value="LYSOSOMAL ACID LIPASE-RELATED"/>
    <property type="match status" value="1"/>
</dbReference>
<dbReference type="Pfam" id="PF00561">
    <property type="entry name" value="Abhydrolase_1"/>
    <property type="match status" value="1"/>
</dbReference>
<evidence type="ECO:0000256" key="6">
    <source>
        <dbReference type="ARBA" id="ARBA00023180"/>
    </source>
</evidence>
<accession>A0A1E1WS39</accession>
<organism evidence="11">
    <name type="scientific">Pectinophora gossypiella</name>
    <name type="common">Cotton pink bollworm</name>
    <name type="synonym">Depressaria gossypiella</name>
    <dbReference type="NCBI Taxonomy" id="13191"/>
    <lineage>
        <taxon>Eukaryota</taxon>
        <taxon>Metazoa</taxon>
        <taxon>Ecdysozoa</taxon>
        <taxon>Arthropoda</taxon>
        <taxon>Hexapoda</taxon>
        <taxon>Insecta</taxon>
        <taxon>Pterygota</taxon>
        <taxon>Neoptera</taxon>
        <taxon>Endopterygota</taxon>
        <taxon>Lepidoptera</taxon>
        <taxon>Glossata</taxon>
        <taxon>Ditrysia</taxon>
        <taxon>Gelechioidea</taxon>
        <taxon>Gelechiidae</taxon>
        <taxon>Apatetrinae</taxon>
        <taxon>Pectinophora</taxon>
    </lineage>
</organism>
<evidence type="ECO:0000256" key="1">
    <source>
        <dbReference type="ARBA" id="ARBA00010701"/>
    </source>
</evidence>
<keyword evidence="3 7" id="KW-0378">Hydrolase</keyword>
<dbReference type="SUPFAM" id="SSF53474">
    <property type="entry name" value="alpha/beta-Hydrolases"/>
    <property type="match status" value="1"/>
</dbReference>
<feature type="active site" description="Charge relay system" evidence="8">
    <location>
        <position position="342"/>
    </location>
</feature>
<dbReference type="AlphaFoldDB" id="A0A1E1WS39"/>
<dbReference type="PIRSF" id="PIRSF000862">
    <property type="entry name" value="Steryl_ester_lip"/>
    <property type="match status" value="1"/>
</dbReference>
<protein>
    <recommendedName>
        <fullName evidence="7">Lipase</fullName>
    </recommendedName>
</protein>
<feature type="chain" id="PRO_5009115708" description="Lipase" evidence="9">
    <location>
        <begin position="20"/>
        <end position="401"/>
    </location>
</feature>
<evidence type="ECO:0000256" key="5">
    <source>
        <dbReference type="ARBA" id="ARBA00023098"/>
    </source>
</evidence>
<name>A0A1E1WS39_PECGO</name>
<dbReference type="GO" id="GO:0016042">
    <property type="term" value="P:lipid catabolic process"/>
    <property type="evidence" value="ECO:0007669"/>
    <property type="project" value="UniProtKB-KW"/>
</dbReference>
<dbReference type="InterPro" id="IPR025483">
    <property type="entry name" value="Lipase_euk"/>
</dbReference>
<evidence type="ECO:0000256" key="8">
    <source>
        <dbReference type="PIRSR" id="PIRSR000862-1"/>
    </source>
</evidence>
<reference evidence="11" key="1">
    <citation type="submission" date="2015-09" db="EMBL/GenBank/DDBJ databases">
        <title>De novo assembly of Pectinophora gossypiella (Pink Bollworm) gut transcriptome.</title>
        <authorList>
            <person name="Tassone E.E."/>
        </authorList>
    </citation>
    <scope>NUCLEOTIDE SEQUENCE</scope>
</reference>
<feature type="active site" description="Charge relay system" evidence="8">
    <location>
        <position position="372"/>
    </location>
</feature>
<keyword evidence="4 7" id="KW-0442">Lipid degradation</keyword>
<evidence type="ECO:0000256" key="7">
    <source>
        <dbReference type="PIRNR" id="PIRNR000862"/>
    </source>
</evidence>
<proteinExistence type="inferred from homology"/>
<keyword evidence="2 9" id="KW-0732">Signal</keyword>
<evidence type="ECO:0000256" key="4">
    <source>
        <dbReference type="ARBA" id="ARBA00022963"/>
    </source>
</evidence>
<evidence type="ECO:0000313" key="11">
    <source>
        <dbReference type="EMBL" id="JAT89830.1"/>
    </source>
</evidence>
<evidence type="ECO:0000256" key="2">
    <source>
        <dbReference type="ARBA" id="ARBA00022729"/>
    </source>
</evidence>
<dbReference type="InterPro" id="IPR029058">
    <property type="entry name" value="AB_hydrolase_fold"/>
</dbReference>
<dbReference type="FunFam" id="3.40.50.1820:FF:000057">
    <property type="entry name" value="Lipase"/>
    <property type="match status" value="1"/>
</dbReference>
<dbReference type="InterPro" id="IPR000073">
    <property type="entry name" value="AB_hydrolase_1"/>
</dbReference>
<feature type="domain" description="AB hydrolase-1" evidence="10">
    <location>
        <begin position="76"/>
        <end position="200"/>
    </location>
</feature>
<dbReference type="OrthoDB" id="9974421at2759"/>
<gene>
    <name evidence="11" type="ORF">g.490</name>
</gene>
<feature type="active site" description="Nucleophile" evidence="8">
    <location>
        <position position="169"/>
    </location>
</feature>
<evidence type="ECO:0000259" key="10">
    <source>
        <dbReference type="Pfam" id="PF00561"/>
    </source>
</evidence>
<dbReference type="Gene3D" id="3.40.50.1820">
    <property type="entry name" value="alpha/beta hydrolase"/>
    <property type="match status" value="1"/>
</dbReference>
<dbReference type="GO" id="GO:0016788">
    <property type="term" value="F:hydrolase activity, acting on ester bonds"/>
    <property type="evidence" value="ECO:0007669"/>
    <property type="project" value="InterPro"/>
</dbReference>
<evidence type="ECO:0000256" key="3">
    <source>
        <dbReference type="ARBA" id="ARBA00022801"/>
    </source>
</evidence>
<evidence type="ECO:0000256" key="9">
    <source>
        <dbReference type="SAM" id="SignalP"/>
    </source>
</evidence>
<dbReference type="EMBL" id="GDQN01001224">
    <property type="protein sequence ID" value="JAT89830.1"/>
    <property type="molecule type" value="Transcribed_RNA"/>
</dbReference>
<feature type="signal peptide" evidence="9">
    <location>
        <begin position="1"/>
        <end position="19"/>
    </location>
</feature>
<sequence length="401" mass="45509">MSLCFVQICLLLIIRGSASFLLLPSIHPEQKNLFEDAQLNFTGLSIKYGHPAEQHQITTEDGYLLTVYHIPGDGCPVLLVHGVIDSSDTFIISGNDSMAITLANAGYDVWLANMRGNKHSRRHIRLNPDTDKEFWNFGVHELGYYDLPSTIDFVLKKTGRKQLMAIGHSQGTAVFYVMGSSRPKYNDKVKVLISLAPICFLNHIRPPVNTVARFGPVINDLLLLAGVEELLNDHAAIKTLLKIICPVIPINRELCAAGYQLVSGWDPKEFDSDFIDVIITHHPTSVSRKNALHLSQIYIAKKFQQFDYGVMGNLKEYKSKTPPEYDLSKVTMHVELFTGKNDKLSTVEDVQLLREKLPNNNYRLIDNKKMNHMDFVWGRNMKEYLYPLVFEVLETNCKELD</sequence>
<comment type="similarity">
    <text evidence="1 7">Belongs to the AB hydrolase superfamily. Lipase family.</text>
</comment>
<keyword evidence="6" id="KW-0325">Glycoprotein</keyword>